<evidence type="ECO:0000313" key="3">
    <source>
        <dbReference type="Proteomes" id="UP000003494"/>
    </source>
</evidence>
<feature type="domain" description="HTH cro/C1-type" evidence="1">
    <location>
        <begin position="6"/>
        <end position="59"/>
    </location>
</feature>
<dbReference type="RefSeq" id="WP_006905330.1">
    <property type="nucleotide sequence ID" value="NZ_GG665866.1"/>
</dbReference>
<organism evidence="2 3">
    <name type="scientific">Shuttleworthella satelles DSM 14600</name>
    <dbReference type="NCBI Taxonomy" id="626523"/>
    <lineage>
        <taxon>Bacteria</taxon>
        <taxon>Bacillati</taxon>
        <taxon>Bacillota</taxon>
        <taxon>Clostridia</taxon>
        <taxon>Lachnospirales</taxon>
        <taxon>Lachnospiraceae</taxon>
        <taxon>Shuttleworthella</taxon>
    </lineage>
</organism>
<dbReference type="SUPFAM" id="SSF47413">
    <property type="entry name" value="lambda repressor-like DNA-binding domains"/>
    <property type="match status" value="1"/>
</dbReference>
<dbReference type="Proteomes" id="UP000003494">
    <property type="component" value="Unassembled WGS sequence"/>
</dbReference>
<dbReference type="SMART" id="SM00530">
    <property type="entry name" value="HTH_XRE"/>
    <property type="match status" value="1"/>
</dbReference>
<evidence type="ECO:0000259" key="1">
    <source>
        <dbReference type="SMART" id="SM00530"/>
    </source>
</evidence>
<reference evidence="2" key="1">
    <citation type="submission" date="2009-04" db="EMBL/GenBank/DDBJ databases">
        <authorList>
            <person name="Weinstock G."/>
            <person name="Sodergren E."/>
            <person name="Clifton S."/>
            <person name="Fulton L."/>
            <person name="Fulton B."/>
            <person name="Courtney L."/>
            <person name="Fronick C."/>
            <person name="Harrison M."/>
            <person name="Strong C."/>
            <person name="Farmer C."/>
            <person name="Delahaunty K."/>
            <person name="Markovic C."/>
            <person name="Hall O."/>
            <person name="Minx P."/>
            <person name="Tomlinson C."/>
            <person name="Mitreva M."/>
            <person name="Nelson J."/>
            <person name="Hou S."/>
            <person name="Wollam A."/>
            <person name="Pepin K.H."/>
            <person name="Johnson M."/>
            <person name="Bhonagiri V."/>
            <person name="Nash W.E."/>
            <person name="Warren W."/>
            <person name="Chinwalla A."/>
            <person name="Mardis E.R."/>
            <person name="Wilson R.K."/>
        </authorList>
    </citation>
    <scope>NUCLEOTIDE SEQUENCE [LARGE SCALE GENOMIC DNA]</scope>
    <source>
        <strain evidence="2">DSM 14600</strain>
    </source>
</reference>
<accession>C4G8J5</accession>
<dbReference type="HOGENOM" id="CLU_191405_0_0_9"/>
<protein>
    <recommendedName>
        <fullName evidence="1">HTH cro/C1-type domain-containing protein</fullName>
    </recommendedName>
</protein>
<dbReference type="Gene3D" id="1.10.260.40">
    <property type="entry name" value="lambda repressor-like DNA-binding domains"/>
    <property type="match status" value="1"/>
</dbReference>
<dbReference type="GO" id="GO:0003677">
    <property type="term" value="F:DNA binding"/>
    <property type="evidence" value="ECO:0007669"/>
    <property type="project" value="InterPro"/>
</dbReference>
<dbReference type="CDD" id="cd00093">
    <property type="entry name" value="HTH_XRE"/>
    <property type="match status" value="1"/>
</dbReference>
<dbReference type="InterPro" id="IPR010982">
    <property type="entry name" value="Lambda_DNA-bd_dom_sf"/>
</dbReference>
<dbReference type="InterPro" id="IPR001387">
    <property type="entry name" value="Cro/C1-type_HTH"/>
</dbReference>
<dbReference type="AlphaFoldDB" id="C4G8J5"/>
<dbReference type="EMBL" id="ACIP02000001">
    <property type="protein sequence ID" value="EEP28942.1"/>
    <property type="molecule type" value="Genomic_DNA"/>
</dbReference>
<dbReference type="eggNOG" id="COG2944">
    <property type="taxonomic scope" value="Bacteria"/>
</dbReference>
<keyword evidence="3" id="KW-1185">Reference proteome</keyword>
<evidence type="ECO:0000313" key="2">
    <source>
        <dbReference type="EMBL" id="EEP28942.1"/>
    </source>
</evidence>
<name>C4G8J5_9FIRM</name>
<sequence length="76" mass="9034">MKVADSIHDLRSSAGMNRKEFSEHTGIPLRTLEDWEAGRRQPPEYIPRLISYQLKYEELLQKLQGKKYQDEQQSRD</sequence>
<dbReference type="STRING" id="626523.GCWU000342_00291"/>
<proteinExistence type="predicted"/>
<comment type="caution">
    <text evidence="2">The sequence shown here is derived from an EMBL/GenBank/DDBJ whole genome shotgun (WGS) entry which is preliminary data.</text>
</comment>
<gene>
    <name evidence="2" type="ORF">GCWU000342_00291</name>
</gene>